<reference evidence="2" key="1">
    <citation type="journal article" date="2019" name="Environ. Microbiol.">
        <title>Fungal ecological strategies reflected in gene transcription - a case study of two litter decomposers.</title>
        <authorList>
            <person name="Barbi F."/>
            <person name="Kohler A."/>
            <person name="Barry K."/>
            <person name="Baskaran P."/>
            <person name="Daum C."/>
            <person name="Fauchery L."/>
            <person name="Ihrmark K."/>
            <person name="Kuo A."/>
            <person name="LaButti K."/>
            <person name="Lipzen A."/>
            <person name="Morin E."/>
            <person name="Grigoriev I.V."/>
            <person name="Henrissat B."/>
            <person name="Lindahl B."/>
            <person name="Martin F."/>
        </authorList>
    </citation>
    <scope>NUCLEOTIDE SEQUENCE</scope>
    <source>
        <strain evidence="2">JB14</strain>
    </source>
</reference>
<dbReference type="AlphaFoldDB" id="A0A6A4I8U8"/>
<sequence length="213" mass="24073">MSEQQGKAWDQAKFENKLACWMAACDQLFTAVTDPEFQELLQYVHQPGKENDDKAIRRRIMKMGDNMIDKLKELFATTKANSFGMPWKKFGLKGRITAFVMDNASNNDTLVEAIEYFCYNEGIPGFMMKDARMRMHATHSASCSPEAPWRLLESLTTSEAKKAAENISDGTYQESATMPMDSETLGDYSEEHSDPIDTDLDSMAIKSSICNIF</sequence>
<feature type="region of interest" description="Disordered" evidence="1">
    <location>
        <begin position="163"/>
        <end position="197"/>
    </location>
</feature>
<organism evidence="2 3">
    <name type="scientific">Gymnopus androsaceus JB14</name>
    <dbReference type="NCBI Taxonomy" id="1447944"/>
    <lineage>
        <taxon>Eukaryota</taxon>
        <taxon>Fungi</taxon>
        <taxon>Dikarya</taxon>
        <taxon>Basidiomycota</taxon>
        <taxon>Agaricomycotina</taxon>
        <taxon>Agaricomycetes</taxon>
        <taxon>Agaricomycetidae</taxon>
        <taxon>Agaricales</taxon>
        <taxon>Marasmiineae</taxon>
        <taxon>Omphalotaceae</taxon>
        <taxon>Gymnopus</taxon>
    </lineage>
</organism>
<evidence type="ECO:0000313" key="3">
    <source>
        <dbReference type="Proteomes" id="UP000799118"/>
    </source>
</evidence>
<accession>A0A6A4I8U8</accession>
<evidence type="ECO:0000256" key="1">
    <source>
        <dbReference type="SAM" id="MobiDB-lite"/>
    </source>
</evidence>
<dbReference type="EMBL" id="ML769402">
    <property type="protein sequence ID" value="KAE9406400.1"/>
    <property type="molecule type" value="Genomic_DNA"/>
</dbReference>
<keyword evidence="3" id="KW-1185">Reference proteome</keyword>
<gene>
    <name evidence="2" type="ORF">BT96DRAFT_934154</name>
</gene>
<protein>
    <submittedName>
        <fullName evidence="2">Uncharacterized protein</fullName>
    </submittedName>
</protein>
<dbReference type="OrthoDB" id="3259198at2759"/>
<evidence type="ECO:0000313" key="2">
    <source>
        <dbReference type="EMBL" id="KAE9406400.1"/>
    </source>
</evidence>
<proteinExistence type="predicted"/>
<name>A0A6A4I8U8_9AGAR</name>
<dbReference type="Proteomes" id="UP000799118">
    <property type="component" value="Unassembled WGS sequence"/>
</dbReference>